<feature type="domain" description="Bacterial sugar transferase" evidence="9">
    <location>
        <begin position="354"/>
        <end position="541"/>
    </location>
</feature>
<feature type="transmembrane region" description="Helical" evidence="8">
    <location>
        <begin position="159"/>
        <end position="178"/>
    </location>
</feature>
<evidence type="ECO:0000256" key="6">
    <source>
        <dbReference type="ARBA" id="ARBA00023136"/>
    </source>
</evidence>
<evidence type="ECO:0000256" key="8">
    <source>
        <dbReference type="SAM" id="Phobius"/>
    </source>
</evidence>
<feature type="transmembrane region" description="Helical" evidence="8">
    <location>
        <begin position="184"/>
        <end position="205"/>
    </location>
</feature>
<keyword evidence="6 8" id="KW-0472">Membrane</keyword>
<keyword evidence="5 8" id="KW-1133">Transmembrane helix</keyword>
<evidence type="ECO:0000259" key="9">
    <source>
        <dbReference type="Pfam" id="PF02397"/>
    </source>
</evidence>
<name>A0ABS2RHP2_9ACTN</name>
<evidence type="ECO:0000256" key="2">
    <source>
        <dbReference type="ARBA" id="ARBA00006464"/>
    </source>
</evidence>
<keyword evidence="3" id="KW-0808">Transferase</keyword>
<evidence type="ECO:0000256" key="5">
    <source>
        <dbReference type="ARBA" id="ARBA00022989"/>
    </source>
</evidence>
<feature type="transmembrane region" description="Helical" evidence="8">
    <location>
        <begin position="359"/>
        <end position="380"/>
    </location>
</feature>
<gene>
    <name evidence="10" type="ORF">JOE57_001431</name>
</gene>
<dbReference type="RefSeq" id="WP_204917039.1">
    <property type="nucleotide sequence ID" value="NZ_BAAAQP010000008.1"/>
</dbReference>
<dbReference type="PANTHER" id="PTHR30576:SF10">
    <property type="entry name" value="SLL5057 PROTEIN"/>
    <property type="match status" value="1"/>
</dbReference>
<dbReference type="EMBL" id="JAFBCF010000001">
    <property type="protein sequence ID" value="MBM7798510.1"/>
    <property type="molecule type" value="Genomic_DNA"/>
</dbReference>
<accession>A0ABS2RHP2</accession>
<comment type="similarity">
    <text evidence="2">Belongs to the bacterial sugar transferase family.</text>
</comment>
<dbReference type="InterPro" id="IPR003362">
    <property type="entry name" value="Bact_transf"/>
</dbReference>
<evidence type="ECO:0000256" key="4">
    <source>
        <dbReference type="ARBA" id="ARBA00022692"/>
    </source>
</evidence>
<dbReference type="NCBIfam" id="TIGR03025">
    <property type="entry name" value="EPS_sugtrans"/>
    <property type="match status" value="1"/>
</dbReference>
<evidence type="ECO:0000313" key="10">
    <source>
        <dbReference type="EMBL" id="MBM7798510.1"/>
    </source>
</evidence>
<sequence length="547" mass="59448">MARPLGTSFSGAGAKHVNRTGQPAHDQLHRGLVRGDTGPSRVRTGSEPTTRPSPRSDPRPERPIERRPSTEGQLAGTARTRFSDWSRRYVQALTGLDAVVGLAAVLLALSGLLWDIDLAPTAAIIASAAAGAVLWPLLIAASRGYERRSVGVGSDEMRAVLRAGVCVVVGGAFIAGIAENMVLLTLVVTSVPLATVGSVAMRYAARKYLHRRQRQGESVRNVIIVGTPFAAAHLAALVEREPQCGMTVAGVCVPAADIARARELGLNVLGDLDHVTAVVSEFGCDGVAVTTGDATRNSFLRQLAWSLEGMDVELLVHPGLVEVAGPRMHIRPYVGLPLLHIEQPHFTGWRRIVKRGTDLVLTGVGLVLISPVLLAIALAIKCQDRGPVLFRQTRVGIDGQPFTMYKFRSMVLNAEERLAELKALNEGAGPLFKMTEDPRITRVGRFLRKYSLDELPQLLNVLNGTMSLVGPRPPLQSEVDEYADEAHRRLLVQPGLTGLWQVSGRSLLSWEETVRLDLRYVENWTLTFDLLILWKTVFAVLAQRGAY</sequence>
<evidence type="ECO:0000313" key="11">
    <source>
        <dbReference type="Proteomes" id="UP000704762"/>
    </source>
</evidence>
<proteinExistence type="inferred from homology"/>
<dbReference type="Pfam" id="PF02397">
    <property type="entry name" value="Bac_transf"/>
    <property type="match status" value="1"/>
</dbReference>
<evidence type="ECO:0000256" key="1">
    <source>
        <dbReference type="ARBA" id="ARBA00004141"/>
    </source>
</evidence>
<dbReference type="InterPro" id="IPR017475">
    <property type="entry name" value="EPS_sugar_tfrase"/>
</dbReference>
<evidence type="ECO:0000256" key="7">
    <source>
        <dbReference type="SAM" id="MobiDB-lite"/>
    </source>
</evidence>
<comment type="subcellular location">
    <subcellularLocation>
        <location evidence="1">Membrane</location>
        <topology evidence="1">Multi-pass membrane protein</topology>
    </subcellularLocation>
</comment>
<keyword evidence="4 8" id="KW-0812">Transmembrane</keyword>
<dbReference type="PANTHER" id="PTHR30576">
    <property type="entry name" value="COLANIC BIOSYNTHESIS UDP-GLUCOSE LIPID CARRIER TRANSFERASE"/>
    <property type="match status" value="1"/>
</dbReference>
<reference evidence="10 11" key="1">
    <citation type="submission" date="2021-01" db="EMBL/GenBank/DDBJ databases">
        <title>Sequencing the genomes of 1000 actinobacteria strains.</title>
        <authorList>
            <person name="Klenk H.-P."/>
        </authorList>
    </citation>
    <scope>NUCLEOTIDE SEQUENCE [LARGE SCALE GENOMIC DNA]</scope>
    <source>
        <strain evidence="10 11">DSM 18662</strain>
    </source>
</reference>
<evidence type="ECO:0000256" key="3">
    <source>
        <dbReference type="ARBA" id="ARBA00022679"/>
    </source>
</evidence>
<feature type="compositionally biased region" description="Low complexity" evidence="7">
    <location>
        <begin position="43"/>
        <end position="53"/>
    </location>
</feature>
<protein>
    <submittedName>
        <fullName evidence="10">Exopolysaccharide biosynthesis polyprenyl glycosylphosphotransferase</fullName>
    </submittedName>
</protein>
<organism evidence="10 11">
    <name type="scientific">Microlunatus panaciterrae</name>
    <dbReference type="NCBI Taxonomy" id="400768"/>
    <lineage>
        <taxon>Bacteria</taxon>
        <taxon>Bacillati</taxon>
        <taxon>Actinomycetota</taxon>
        <taxon>Actinomycetes</taxon>
        <taxon>Propionibacteriales</taxon>
        <taxon>Propionibacteriaceae</taxon>
        <taxon>Microlunatus</taxon>
    </lineage>
</organism>
<comment type="caution">
    <text evidence="10">The sequence shown here is derived from an EMBL/GenBank/DDBJ whole genome shotgun (WGS) entry which is preliminary data.</text>
</comment>
<feature type="compositionally biased region" description="Basic and acidic residues" evidence="7">
    <location>
        <begin position="54"/>
        <end position="69"/>
    </location>
</feature>
<feature type="transmembrane region" description="Helical" evidence="8">
    <location>
        <begin position="118"/>
        <end position="138"/>
    </location>
</feature>
<dbReference type="Proteomes" id="UP000704762">
    <property type="component" value="Unassembled WGS sequence"/>
</dbReference>
<keyword evidence="11" id="KW-1185">Reference proteome</keyword>
<feature type="transmembrane region" description="Helical" evidence="8">
    <location>
        <begin position="89"/>
        <end position="112"/>
    </location>
</feature>
<feature type="region of interest" description="Disordered" evidence="7">
    <location>
        <begin position="1"/>
        <end position="78"/>
    </location>
</feature>